<dbReference type="AlphaFoldDB" id="A0A9Q1GDR9"/>
<reference evidence="1" key="1">
    <citation type="journal article" date="2023" name="Science">
        <title>Genome structures resolve the early diversification of teleost fishes.</title>
        <authorList>
            <person name="Parey E."/>
            <person name="Louis A."/>
            <person name="Montfort J."/>
            <person name="Bouchez O."/>
            <person name="Roques C."/>
            <person name="Iampietro C."/>
            <person name="Lluch J."/>
            <person name="Castinel A."/>
            <person name="Donnadieu C."/>
            <person name="Desvignes T."/>
            <person name="Floi Bucao C."/>
            <person name="Jouanno E."/>
            <person name="Wen M."/>
            <person name="Mejri S."/>
            <person name="Dirks R."/>
            <person name="Jansen H."/>
            <person name="Henkel C."/>
            <person name="Chen W.J."/>
            <person name="Zahm M."/>
            <person name="Cabau C."/>
            <person name="Klopp C."/>
            <person name="Thompson A.W."/>
            <person name="Robinson-Rechavi M."/>
            <person name="Braasch I."/>
            <person name="Lecointre G."/>
            <person name="Bobe J."/>
            <person name="Postlethwait J.H."/>
            <person name="Berthelot C."/>
            <person name="Roest Crollius H."/>
            <person name="Guiguen Y."/>
        </authorList>
    </citation>
    <scope>NUCLEOTIDE SEQUENCE</scope>
    <source>
        <strain evidence="1">WJC10195</strain>
    </source>
</reference>
<proteinExistence type="predicted"/>
<accession>A0A9Q1GDR9</accession>
<protein>
    <submittedName>
        <fullName evidence="1">Uncharacterized protein</fullName>
    </submittedName>
</protein>
<dbReference type="Proteomes" id="UP001152622">
    <property type="component" value="Chromosome 1"/>
</dbReference>
<keyword evidence="2" id="KW-1185">Reference proteome</keyword>
<gene>
    <name evidence="1" type="ORF">SKAU_G00024740</name>
</gene>
<comment type="caution">
    <text evidence="1">The sequence shown here is derived from an EMBL/GenBank/DDBJ whole genome shotgun (WGS) entry which is preliminary data.</text>
</comment>
<sequence>MSLGISLQLPFAQAVPSVIIPDASQINFHQSEGAPRHCSKNTSPGLVDQVQQILLAKAQLQRENFQGLLVAIRRGVAS</sequence>
<organism evidence="1 2">
    <name type="scientific">Synaphobranchus kaupii</name>
    <name type="common">Kaup's arrowtooth eel</name>
    <dbReference type="NCBI Taxonomy" id="118154"/>
    <lineage>
        <taxon>Eukaryota</taxon>
        <taxon>Metazoa</taxon>
        <taxon>Chordata</taxon>
        <taxon>Craniata</taxon>
        <taxon>Vertebrata</taxon>
        <taxon>Euteleostomi</taxon>
        <taxon>Actinopterygii</taxon>
        <taxon>Neopterygii</taxon>
        <taxon>Teleostei</taxon>
        <taxon>Anguilliformes</taxon>
        <taxon>Synaphobranchidae</taxon>
        <taxon>Synaphobranchus</taxon>
    </lineage>
</organism>
<name>A0A9Q1GDR9_SYNKA</name>
<evidence type="ECO:0000313" key="2">
    <source>
        <dbReference type="Proteomes" id="UP001152622"/>
    </source>
</evidence>
<dbReference type="EMBL" id="JAINUF010000001">
    <property type="protein sequence ID" value="KAJ8381696.1"/>
    <property type="molecule type" value="Genomic_DNA"/>
</dbReference>
<evidence type="ECO:0000313" key="1">
    <source>
        <dbReference type="EMBL" id="KAJ8381696.1"/>
    </source>
</evidence>